<proteinExistence type="predicted"/>
<dbReference type="InterPro" id="IPR012454">
    <property type="entry name" value="DUF1659"/>
</dbReference>
<reference evidence="2 3" key="1">
    <citation type="submission" date="2022-04" db="EMBL/GenBank/DDBJ databases">
        <title>Halobacillus sp. isolated from saltern.</title>
        <authorList>
            <person name="Won M."/>
            <person name="Lee C.-M."/>
            <person name="Woen H.-Y."/>
            <person name="Kwon S.-W."/>
        </authorList>
    </citation>
    <scope>NUCLEOTIDE SEQUENCE [LARGE SCALE GENOMIC DNA]</scope>
    <source>
        <strain evidence="2 3">SSBR10-3</strain>
    </source>
</reference>
<evidence type="ECO:0000313" key="3">
    <source>
        <dbReference type="Proteomes" id="UP000831787"/>
    </source>
</evidence>
<feature type="domain" description="DUF1659" evidence="1">
    <location>
        <begin position="2"/>
        <end position="72"/>
    </location>
</feature>
<evidence type="ECO:0000259" key="1">
    <source>
        <dbReference type="Pfam" id="PF07872"/>
    </source>
</evidence>
<dbReference type="EMBL" id="CP095073">
    <property type="protein sequence ID" value="UOQ43239.1"/>
    <property type="molecule type" value="Genomic_DNA"/>
</dbReference>
<dbReference type="RefSeq" id="WP_244708598.1">
    <property type="nucleotide sequence ID" value="NZ_CP095073.1"/>
</dbReference>
<accession>A0ABY4EFJ8</accession>
<sequence length="74" mass="8345">MAITSDVIHSQLQLVFETGKDEKGKSIYRTKSFNNVKISATAEQLYHVATAFSPLQQHVLAQVERNDRSNLIDL</sequence>
<name>A0ABY4EFJ8_9BACI</name>
<dbReference type="Pfam" id="PF07872">
    <property type="entry name" value="DUF1659"/>
    <property type="match status" value="1"/>
</dbReference>
<evidence type="ECO:0000313" key="2">
    <source>
        <dbReference type="EMBL" id="UOQ43239.1"/>
    </source>
</evidence>
<gene>
    <name evidence="2" type="ORF">MUN89_15020</name>
</gene>
<dbReference type="Proteomes" id="UP000831787">
    <property type="component" value="Chromosome"/>
</dbReference>
<keyword evidence="3" id="KW-1185">Reference proteome</keyword>
<organism evidence="2 3">
    <name type="scientific">Halobacillus salinarum</name>
    <dbReference type="NCBI Taxonomy" id="2932257"/>
    <lineage>
        <taxon>Bacteria</taxon>
        <taxon>Bacillati</taxon>
        <taxon>Bacillota</taxon>
        <taxon>Bacilli</taxon>
        <taxon>Bacillales</taxon>
        <taxon>Bacillaceae</taxon>
        <taxon>Halobacillus</taxon>
    </lineage>
</organism>
<protein>
    <submittedName>
        <fullName evidence="2">DUF1659 domain-containing protein</fullName>
    </submittedName>
</protein>